<dbReference type="PANTHER" id="PTHR24567:SF74">
    <property type="entry name" value="HTH-TYPE TRANSCRIPTIONAL REGULATOR ARCR"/>
    <property type="match status" value="1"/>
</dbReference>
<dbReference type="SMART" id="SM00100">
    <property type="entry name" value="cNMP"/>
    <property type="match status" value="1"/>
</dbReference>
<sequence>MIGRRVATISVTETDSGSARTLVSDSPWFQGLPDAALEQLVAAAQIKEVASGSYIYQQGQPTTEVFCIVTGRVRVSLFSPNGHEFALVEREPGTWFGEPGLVNDEGRVIEARAIEPTRLLVISREVVLRVGAEHPRMYENLFRYSQGILRGLHELVGGILFYPLKARVAGRLLHLCQEHGVPNDGGVSLDIKVTQNDFARLALGSRQRVNRVFRDWANRNLVETREDHLWVRDLEELEQEIDLFE</sequence>
<dbReference type="Gene3D" id="2.60.120.10">
    <property type="entry name" value="Jelly Rolls"/>
    <property type="match status" value="1"/>
</dbReference>
<dbReference type="RefSeq" id="WP_153239587.1">
    <property type="nucleotide sequence ID" value="NZ_CP036422.1"/>
</dbReference>
<keyword evidence="2" id="KW-0238">DNA-binding</keyword>
<gene>
    <name evidence="6" type="ORF">EY643_12675</name>
</gene>
<name>A0A5P9NLR2_9GAMM</name>
<keyword evidence="7" id="KW-1185">Reference proteome</keyword>
<dbReference type="CDD" id="cd00038">
    <property type="entry name" value="CAP_ED"/>
    <property type="match status" value="1"/>
</dbReference>
<accession>A0A5P9NLR2</accession>
<reference evidence="6 7" key="1">
    <citation type="submission" date="2019-02" db="EMBL/GenBank/DDBJ databases">
        <authorList>
            <person name="Li S.-H."/>
        </authorList>
    </citation>
    <scope>NUCLEOTIDE SEQUENCE [LARGE SCALE GENOMIC DNA]</scope>
    <source>
        <strain evidence="6 7">IMCC14385</strain>
    </source>
</reference>
<evidence type="ECO:0000256" key="2">
    <source>
        <dbReference type="ARBA" id="ARBA00023125"/>
    </source>
</evidence>
<dbReference type="InterPro" id="IPR050397">
    <property type="entry name" value="Env_Response_Regulators"/>
</dbReference>
<dbReference type="InterPro" id="IPR012318">
    <property type="entry name" value="HTH_CRP"/>
</dbReference>
<dbReference type="InterPro" id="IPR000595">
    <property type="entry name" value="cNMP-bd_dom"/>
</dbReference>
<dbReference type="InterPro" id="IPR014710">
    <property type="entry name" value="RmlC-like_jellyroll"/>
</dbReference>
<dbReference type="Pfam" id="PF13545">
    <property type="entry name" value="HTH_Crp_2"/>
    <property type="match status" value="1"/>
</dbReference>
<dbReference type="GO" id="GO:0005829">
    <property type="term" value="C:cytosol"/>
    <property type="evidence" value="ECO:0007669"/>
    <property type="project" value="TreeGrafter"/>
</dbReference>
<protein>
    <submittedName>
        <fullName evidence="6">Crp/Fnr family transcriptional regulator</fullName>
    </submittedName>
</protein>
<evidence type="ECO:0000256" key="3">
    <source>
        <dbReference type="ARBA" id="ARBA00023163"/>
    </source>
</evidence>
<feature type="domain" description="HTH crp-type" evidence="5">
    <location>
        <begin position="162"/>
        <end position="235"/>
    </location>
</feature>
<dbReference type="KEGG" id="halc:EY643_12675"/>
<evidence type="ECO:0000313" key="7">
    <source>
        <dbReference type="Proteomes" id="UP000326287"/>
    </source>
</evidence>
<dbReference type="SUPFAM" id="SSF46785">
    <property type="entry name" value="Winged helix' DNA-binding domain"/>
    <property type="match status" value="1"/>
</dbReference>
<dbReference type="GO" id="GO:0003677">
    <property type="term" value="F:DNA binding"/>
    <property type="evidence" value="ECO:0007669"/>
    <property type="project" value="UniProtKB-KW"/>
</dbReference>
<dbReference type="PANTHER" id="PTHR24567">
    <property type="entry name" value="CRP FAMILY TRANSCRIPTIONAL REGULATORY PROTEIN"/>
    <property type="match status" value="1"/>
</dbReference>
<dbReference type="SUPFAM" id="SSF51206">
    <property type="entry name" value="cAMP-binding domain-like"/>
    <property type="match status" value="1"/>
</dbReference>
<keyword evidence="3" id="KW-0804">Transcription</keyword>
<dbReference type="InterPro" id="IPR036388">
    <property type="entry name" value="WH-like_DNA-bd_sf"/>
</dbReference>
<dbReference type="AlphaFoldDB" id="A0A5P9NLR2"/>
<keyword evidence="1" id="KW-0805">Transcription regulation</keyword>
<dbReference type="Proteomes" id="UP000326287">
    <property type="component" value="Chromosome"/>
</dbReference>
<dbReference type="InterPro" id="IPR018490">
    <property type="entry name" value="cNMP-bd_dom_sf"/>
</dbReference>
<evidence type="ECO:0000256" key="1">
    <source>
        <dbReference type="ARBA" id="ARBA00023015"/>
    </source>
</evidence>
<dbReference type="PROSITE" id="PS50042">
    <property type="entry name" value="CNMP_BINDING_3"/>
    <property type="match status" value="1"/>
</dbReference>
<dbReference type="EMBL" id="CP036422">
    <property type="protein sequence ID" value="QFU76445.1"/>
    <property type="molecule type" value="Genomic_DNA"/>
</dbReference>
<evidence type="ECO:0000259" key="5">
    <source>
        <dbReference type="PROSITE" id="PS51063"/>
    </source>
</evidence>
<evidence type="ECO:0000313" key="6">
    <source>
        <dbReference type="EMBL" id="QFU76445.1"/>
    </source>
</evidence>
<organism evidence="6 7">
    <name type="scientific">Halioglobus maricola</name>
    <dbReference type="NCBI Taxonomy" id="2601894"/>
    <lineage>
        <taxon>Bacteria</taxon>
        <taxon>Pseudomonadati</taxon>
        <taxon>Pseudomonadota</taxon>
        <taxon>Gammaproteobacteria</taxon>
        <taxon>Cellvibrionales</taxon>
        <taxon>Halieaceae</taxon>
        <taxon>Halioglobus</taxon>
    </lineage>
</organism>
<dbReference type="PROSITE" id="PS51063">
    <property type="entry name" value="HTH_CRP_2"/>
    <property type="match status" value="1"/>
</dbReference>
<dbReference type="Gene3D" id="1.10.10.10">
    <property type="entry name" value="Winged helix-like DNA-binding domain superfamily/Winged helix DNA-binding domain"/>
    <property type="match status" value="1"/>
</dbReference>
<dbReference type="GO" id="GO:0003700">
    <property type="term" value="F:DNA-binding transcription factor activity"/>
    <property type="evidence" value="ECO:0007669"/>
    <property type="project" value="TreeGrafter"/>
</dbReference>
<proteinExistence type="predicted"/>
<feature type="domain" description="Cyclic nucleotide-binding" evidence="4">
    <location>
        <begin position="28"/>
        <end position="130"/>
    </location>
</feature>
<dbReference type="Pfam" id="PF00027">
    <property type="entry name" value="cNMP_binding"/>
    <property type="match status" value="1"/>
</dbReference>
<evidence type="ECO:0000259" key="4">
    <source>
        <dbReference type="PROSITE" id="PS50042"/>
    </source>
</evidence>
<dbReference type="InterPro" id="IPR036390">
    <property type="entry name" value="WH_DNA-bd_sf"/>
</dbReference>
<dbReference type="OrthoDB" id="6881322at2"/>